<sequence length="156" mass="18006">MNNKRKIIYWSLLIAWMILIFVMSNQPAKVSDSQSIIVLELFLKLGVDINGIFGDLANFVVRKFAHFIEYMILALFAFNALKLYFNLEHVSIITIVFVFLYACSDEIHQLFVLGREGAIRDVIIDTCGGILLVLIRLCIMYMKNLVIKNKIRTKLE</sequence>
<dbReference type="STRING" id="29367.CLPUN_14280"/>
<keyword evidence="1" id="KW-1133">Transmembrane helix</keyword>
<proteinExistence type="predicted"/>
<keyword evidence="1" id="KW-0812">Transmembrane</keyword>
<dbReference type="NCBIfam" id="NF037970">
    <property type="entry name" value="vanZ_1"/>
    <property type="match status" value="1"/>
</dbReference>
<dbReference type="Pfam" id="PF04892">
    <property type="entry name" value="VanZ"/>
    <property type="match status" value="1"/>
</dbReference>
<protein>
    <submittedName>
        <fullName evidence="3">VanZ like family protein</fullName>
    </submittedName>
</protein>
<dbReference type="RefSeq" id="WP_077846618.1">
    <property type="nucleotide sequence ID" value="NZ_LZZM01000098.1"/>
</dbReference>
<dbReference type="InterPro" id="IPR006976">
    <property type="entry name" value="VanZ-like"/>
</dbReference>
<dbReference type="Proteomes" id="UP000190890">
    <property type="component" value="Unassembled WGS sequence"/>
</dbReference>
<evidence type="ECO:0000259" key="2">
    <source>
        <dbReference type="Pfam" id="PF04892"/>
    </source>
</evidence>
<accession>A0A1S8TQ13</accession>
<dbReference type="EMBL" id="LZZM01000098">
    <property type="protein sequence ID" value="OOM79749.1"/>
    <property type="molecule type" value="Genomic_DNA"/>
</dbReference>
<dbReference type="AlphaFoldDB" id="A0A1S8TQ13"/>
<evidence type="ECO:0000256" key="1">
    <source>
        <dbReference type="SAM" id="Phobius"/>
    </source>
</evidence>
<feature type="domain" description="VanZ-like" evidence="2">
    <location>
        <begin position="10"/>
        <end position="135"/>
    </location>
</feature>
<reference evidence="3 4" key="1">
    <citation type="submission" date="2016-05" db="EMBL/GenBank/DDBJ databases">
        <title>Microbial solvent formation.</title>
        <authorList>
            <person name="Poehlein A."/>
            <person name="Montoya Solano J.D."/>
            <person name="Flitsch S."/>
            <person name="Krabben P."/>
            <person name="Duerre P."/>
            <person name="Daniel R."/>
        </authorList>
    </citation>
    <scope>NUCLEOTIDE SEQUENCE [LARGE SCALE GENOMIC DNA]</scope>
    <source>
        <strain evidence="3 4">DSM 2619</strain>
    </source>
</reference>
<gene>
    <name evidence="3" type="ORF">CLPUN_14280</name>
</gene>
<feature type="transmembrane region" description="Helical" evidence="1">
    <location>
        <begin position="122"/>
        <end position="142"/>
    </location>
</feature>
<organism evidence="3 4">
    <name type="scientific">Clostridium puniceum</name>
    <dbReference type="NCBI Taxonomy" id="29367"/>
    <lineage>
        <taxon>Bacteria</taxon>
        <taxon>Bacillati</taxon>
        <taxon>Bacillota</taxon>
        <taxon>Clostridia</taxon>
        <taxon>Eubacteriales</taxon>
        <taxon>Clostridiaceae</taxon>
        <taxon>Clostridium</taxon>
    </lineage>
</organism>
<feature type="transmembrane region" description="Helical" evidence="1">
    <location>
        <begin position="73"/>
        <end position="102"/>
    </location>
</feature>
<keyword evidence="4" id="KW-1185">Reference proteome</keyword>
<evidence type="ECO:0000313" key="3">
    <source>
        <dbReference type="EMBL" id="OOM79749.1"/>
    </source>
</evidence>
<evidence type="ECO:0000313" key="4">
    <source>
        <dbReference type="Proteomes" id="UP000190890"/>
    </source>
</evidence>
<comment type="caution">
    <text evidence="3">The sequence shown here is derived from an EMBL/GenBank/DDBJ whole genome shotgun (WGS) entry which is preliminary data.</text>
</comment>
<keyword evidence="1" id="KW-0472">Membrane</keyword>
<dbReference type="InterPro" id="IPR016747">
    <property type="entry name" value="Phosphotransbutyrylase"/>
</dbReference>
<feature type="transmembrane region" description="Helical" evidence="1">
    <location>
        <begin position="7"/>
        <end position="24"/>
    </location>
</feature>
<name>A0A1S8TQ13_9CLOT</name>
<dbReference type="OrthoDB" id="291892at2"/>
<dbReference type="PIRSF" id="PIRSF019083">
    <property type="entry name" value="UCP019083_VanZ"/>
    <property type="match status" value="1"/>
</dbReference>